<keyword evidence="3" id="KW-0472">Membrane</keyword>
<keyword evidence="5" id="KW-1185">Reference proteome</keyword>
<evidence type="ECO:0000313" key="4">
    <source>
        <dbReference type="EMBL" id="ORY61189.1"/>
    </source>
</evidence>
<feature type="transmembrane region" description="Helical" evidence="3">
    <location>
        <begin position="332"/>
        <end position="354"/>
    </location>
</feature>
<keyword evidence="1" id="KW-0175">Coiled coil</keyword>
<feature type="coiled-coil region" evidence="1">
    <location>
        <begin position="162"/>
        <end position="189"/>
    </location>
</feature>
<evidence type="ECO:0000256" key="3">
    <source>
        <dbReference type="SAM" id="Phobius"/>
    </source>
</evidence>
<feature type="region of interest" description="Disordered" evidence="2">
    <location>
        <begin position="569"/>
        <end position="592"/>
    </location>
</feature>
<dbReference type="EMBL" id="MCGR01000072">
    <property type="protein sequence ID" value="ORY61189.1"/>
    <property type="molecule type" value="Genomic_DNA"/>
</dbReference>
<feature type="transmembrane region" description="Helical" evidence="3">
    <location>
        <begin position="488"/>
        <end position="510"/>
    </location>
</feature>
<feature type="transmembrane region" description="Helical" evidence="3">
    <location>
        <begin position="374"/>
        <end position="399"/>
    </location>
</feature>
<evidence type="ECO:0000313" key="5">
    <source>
        <dbReference type="Proteomes" id="UP000193467"/>
    </source>
</evidence>
<sequence length="719" mass="77572">MSEKTTKKRNSSVPDMDDIPSIASDSDEEHYRSSRLQQATRVEFPTPPGVPSIVVRKPSTASSKRLSLPGWRRKKAPPPVLSISPSDSRAPTPSPLPEDPLLRSHPLVPAPALEGVRYLSHTFQFSADPSITTPPSIPNASAAAPRFAPRLHTTSTVSSLELAQLYATLRAKRSELRRKNAEIAELQTVAIAEIAEGKGRVTGFVLVGRRVGMLSGAEKIEGKTKEDLRWELLYQGGRRGGELRFWARVGALAVLMCILAVIPTALAVADAPALASMWVFMRPLLRHGTLPAGLATVVLPTVLLLLLHTLMVISVDYLSCSASISIARSRSLALRASLALSLLLVLFIVTFGAVTSAPASLRQGFHVVRSLADGAVATAPLLLSTSALAALVFPLWSLVRPLETASSKRQLTTAKTPRQRFLALKPAFLSPSAVLALPFFSLSGLVLVAILSPLSALPLVPFLILAALVARHNGLYRSLHSQEMHGTYLITLVTAASFLLPLQPLLLGLMLLAYRYFGQGAACLALSLLIALYLPFEQLRRARSGRVSKATQAALSTFQLNLRHGTTPLVREAGGGASHAQAPSRASALPPPRRSMASIFDLLDSRGFSSVPLSQSSRPSLPLPEPDVLDTFADAELASRLHPDAPPRLALRSAAGRDEVEGVEGRRTMYPPALVGERPTLWLPRDELAEEQAKELRGLYGMKVVWENSVELRRLEGVF</sequence>
<feature type="compositionally biased region" description="Basic residues" evidence="2">
    <location>
        <begin position="1"/>
        <end position="10"/>
    </location>
</feature>
<keyword evidence="3" id="KW-0812">Transmembrane</keyword>
<feature type="compositionally biased region" description="Low complexity" evidence="2">
    <location>
        <begin position="582"/>
        <end position="592"/>
    </location>
</feature>
<evidence type="ECO:0000256" key="1">
    <source>
        <dbReference type="SAM" id="Coils"/>
    </source>
</evidence>
<name>A0A1Y2DPT7_9BASI</name>
<dbReference type="OrthoDB" id="2591106at2759"/>
<feature type="region of interest" description="Disordered" evidence="2">
    <location>
        <begin position="1"/>
        <end position="105"/>
    </location>
</feature>
<dbReference type="Proteomes" id="UP000193467">
    <property type="component" value="Unassembled WGS sequence"/>
</dbReference>
<keyword evidence="3" id="KW-1133">Transmembrane helix</keyword>
<proteinExistence type="predicted"/>
<reference evidence="4 5" key="1">
    <citation type="submission" date="2016-07" db="EMBL/GenBank/DDBJ databases">
        <title>Pervasive Adenine N6-methylation of Active Genes in Fungi.</title>
        <authorList>
            <consortium name="DOE Joint Genome Institute"/>
            <person name="Mondo S.J."/>
            <person name="Dannebaum R.O."/>
            <person name="Kuo R.C."/>
            <person name="Labutti K."/>
            <person name="Haridas S."/>
            <person name="Kuo A."/>
            <person name="Salamov A."/>
            <person name="Ahrendt S.R."/>
            <person name="Lipzen A."/>
            <person name="Sullivan W."/>
            <person name="Andreopoulos W.B."/>
            <person name="Clum A."/>
            <person name="Lindquist E."/>
            <person name="Daum C."/>
            <person name="Ramamoorthy G.K."/>
            <person name="Gryganskyi A."/>
            <person name="Culley D."/>
            <person name="Magnuson J.K."/>
            <person name="James T.Y."/>
            <person name="O'Malley M.A."/>
            <person name="Stajich J.E."/>
            <person name="Spatafora J.W."/>
            <person name="Visel A."/>
            <person name="Grigoriev I.V."/>
        </authorList>
    </citation>
    <scope>NUCLEOTIDE SEQUENCE [LARGE SCALE GENOMIC DNA]</scope>
    <source>
        <strain evidence="4 5">62-1032</strain>
    </source>
</reference>
<dbReference type="InParanoid" id="A0A1Y2DPT7"/>
<gene>
    <name evidence="4" type="ORF">BCR35DRAFT_197141</name>
</gene>
<feature type="transmembrane region" description="Helical" evidence="3">
    <location>
        <begin position="446"/>
        <end position="468"/>
    </location>
</feature>
<evidence type="ECO:0000256" key="2">
    <source>
        <dbReference type="SAM" id="MobiDB-lite"/>
    </source>
</evidence>
<feature type="transmembrane region" description="Helical" evidence="3">
    <location>
        <begin position="516"/>
        <end position="536"/>
    </location>
</feature>
<feature type="transmembrane region" description="Helical" evidence="3">
    <location>
        <begin position="289"/>
        <end position="311"/>
    </location>
</feature>
<dbReference type="AlphaFoldDB" id="A0A1Y2DPT7"/>
<feature type="transmembrane region" description="Helical" evidence="3">
    <location>
        <begin position="245"/>
        <end position="269"/>
    </location>
</feature>
<feature type="transmembrane region" description="Helical" evidence="3">
    <location>
        <begin position="420"/>
        <end position="440"/>
    </location>
</feature>
<protein>
    <submittedName>
        <fullName evidence="4">Uncharacterized protein</fullName>
    </submittedName>
</protein>
<comment type="caution">
    <text evidence="4">The sequence shown here is derived from an EMBL/GenBank/DDBJ whole genome shotgun (WGS) entry which is preliminary data.</text>
</comment>
<organism evidence="4 5">
    <name type="scientific">Leucosporidium creatinivorum</name>
    <dbReference type="NCBI Taxonomy" id="106004"/>
    <lineage>
        <taxon>Eukaryota</taxon>
        <taxon>Fungi</taxon>
        <taxon>Dikarya</taxon>
        <taxon>Basidiomycota</taxon>
        <taxon>Pucciniomycotina</taxon>
        <taxon>Microbotryomycetes</taxon>
        <taxon>Leucosporidiales</taxon>
        <taxon>Leucosporidium</taxon>
    </lineage>
</organism>
<accession>A0A1Y2DPT7</accession>